<dbReference type="Pfam" id="PF02752">
    <property type="entry name" value="Arrestin_C"/>
    <property type="match status" value="1"/>
</dbReference>
<evidence type="ECO:0000313" key="2">
    <source>
        <dbReference type="Proteomes" id="UP000887566"/>
    </source>
</evidence>
<evidence type="ECO:0000313" key="3">
    <source>
        <dbReference type="WBParaSite" id="PSAMB.scaffold4187size15372.g23649.t1"/>
    </source>
</evidence>
<dbReference type="InterPro" id="IPR011022">
    <property type="entry name" value="Arrestin_C-like"/>
</dbReference>
<feature type="domain" description="Arrestin C-terminal-like" evidence="1">
    <location>
        <begin position="20"/>
        <end position="151"/>
    </location>
</feature>
<organism evidence="2 3">
    <name type="scientific">Plectus sambesii</name>
    <dbReference type="NCBI Taxonomy" id="2011161"/>
    <lineage>
        <taxon>Eukaryota</taxon>
        <taxon>Metazoa</taxon>
        <taxon>Ecdysozoa</taxon>
        <taxon>Nematoda</taxon>
        <taxon>Chromadorea</taxon>
        <taxon>Plectida</taxon>
        <taxon>Plectina</taxon>
        <taxon>Plectoidea</taxon>
        <taxon>Plectidae</taxon>
        <taxon>Plectus</taxon>
    </lineage>
</organism>
<proteinExistence type="predicted"/>
<name>A0A914WHK6_9BILA</name>
<dbReference type="Proteomes" id="UP000887566">
    <property type="component" value="Unplaced"/>
</dbReference>
<keyword evidence="2" id="KW-1185">Reference proteome</keyword>
<dbReference type="WBParaSite" id="PSAMB.scaffold4187size15372.g23649.t1">
    <property type="protein sequence ID" value="PSAMB.scaffold4187size15372.g23649.t1"/>
    <property type="gene ID" value="PSAMB.scaffold4187size15372.g23649"/>
</dbReference>
<dbReference type="InterPro" id="IPR014752">
    <property type="entry name" value="Arrestin-like_C"/>
</dbReference>
<protein>
    <submittedName>
        <fullName evidence="3">Arrestin C-terminal-like domain-containing protein</fullName>
    </submittedName>
</protein>
<dbReference type="AlphaFoldDB" id="A0A914WHK6"/>
<sequence>LHCCYVFFGERVELVGCCNRQGSLAAQITLAEQGVLPGDSAKIKIMVANGGNQRNKTHRQELGLWQQISFRSLYRGDMKSFDRKVVRTAVRNRQSKVDHGNQQLEFPIPPTLPPTSTTDTGLVTVSYFFKLDLGVGTLELIVPVVVGRLELPGDEKQ</sequence>
<evidence type="ECO:0000259" key="1">
    <source>
        <dbReference type="SMART" id="SM01017"/>
    </source>
</evidence>
<dbReference type="SMART" id="SM01017">
    <property type="entry name" value="Arrestin_C"/>
    <property type="match status" value="1"/>
</dbReference>
<dbReference type="Gene3D" id="2.60.40.640">
    <property type="match status" value="1"/>
</dbReference>
<accession>A0A914WHK6</accession>
<reference evidence="3" key="1">
    <citation type="submission" date="2022-11" db="UniProtKB">
        <authorList>
            <consortium name="WormBaseParasite"/>
        </authorList>
    </citation>
    <scope>IDENTIFICATION</scope>
</reference>